<name>A0A437RCK0_9BURK</name>
<comment type="caution">
    <text evidence="15">The sequence shown here is derived from an EMBL/GenBank/DDBJ whole genome shotgun (WGS) entry which is preliminary data.</text>
</comment>
<dbReference type="Gene3D" id="3.40.1770.10">
    <property type="entry name" value="Urocanase superfamily"/>
    <property type="match status" value="1"/>
</dbReference>
<comment type="pathway">
    <text evidence="1 10">Amino-acid degradation; L-histidine degradation into L-glutamate; N-formimidoyl-L-glutamate from L-histidine: step 2/3.</text>
</comment>
<feature type="active site" evidence="10">
    <location>
        <position position="425"/>
    </location>
</feature>
<protein>
    <recommendedName>
        <fullName evidence="3 10">Urocanate hydratase</fullName>
        <shortName evidence="10">Urocanase</shortName>
        <ecNumber evidence="3 10">4.2.1.49</ecNumber>
    </recommendedName>
    <alternativeName>
        <fullName evidence="7 10">Imidazolonepropionate hydrolase</fullName>
    </alternativeName>
</protein>
<comment type="cofactor">
    <cofactor evidence="10">
        <name>NAD(+)</name>
        <dbReference type="ChEBI" id="CHEBI:57540"/>
    </cofactor>
    <text evidence="10">Binds 1 NAD(+) per subunit.</text>
</comment>
<dbReference type="PANTHER" id="PTHR12216">
    <property type="entry name" value="UROCANATE HYDRATASE"/>
    <property type="match status" value="1"/>
</dbReference>
<evidence type="ECO:0000256" key="7">
    <source>
        <dbReference type="ARBA" id="ARBA00031640"/>
    </source>
</evidence>
<accession>A0A437RCK0</accession>
<dbReference type="PANTHER" id="PTHR12216:SF4">
    <property type="entry name" value="UROCANATE HYDRATASE"/>
    <property type="match status" value="1"/>
</dbReference>
<dbReference type="Pfam" id="PF01175">
    <property type="entry name" value="Urocanase"/>
    <property type="match status" value="1"/>
</dbReference>
<dbReference type="InterPro" id="IPR036190">
    <property type="entry name" value="Urocanase_sf"/>
</dbReference>
<proteinExistence type="inferred from homology"/>
<dbReference type="GO" id="GO:0016153">
    <property type="term" value="F:urocanate hydratase activity"/>
    <property type="evidence" value="ECO:0007669"/>
    <property type="project" value="UniProtKB-UniRule"/>
</dbReference>
<evidence type="ECO:0000256" key="1">
    <source>
        <dbReference type="ARBA" id="ARBA00004794"/>
    </source>
</evidence>
<dbReference type="InterPro" id="IPR023636">
    <property type="entry name" value="Urocanase_CS"/>
</dbReference>
<dbReference type="GO" id="GO:0019557">
    <property type="term" value="P:L-histidine catabolic process to glutamate and formate"/>
    <property type="evidence" value="ECO:0007669"/>
    <property type="project" value="UniProtKB-UniPathway"/>
</dbReference>
<evidence type="ECO:0000256" key="8">
    <source>
        <dbReference type="ARBA" id="ARBA00047623"/>
    </source>
</evidence>
<sequence length="572" mass="61300">MTDLSNLAHLAGPAGGTPAGPRTVRAPRGAEISCANWLIEAALRMLQNNLDPEVAENPDALVVYGGIGKAARNWACFDAIVQSLKQLKPDETLLIQSGKPVGVFRTHENAPRVLLANSNLVPKWATWEHFSELDRKGLMMYGQMTAGSWIYIGSQGIVQGTYETFVEAGVQHYGGDLSGRWILTAGLGGMGGAQPLAASFAGASSLTIECQQSRIDFRLRSRYVDEQATDLDDALARIQKYTAEKKAVSIALLGNAAEVLPELVRRGVKPDLVTDQTSAHDLVNGYLPAGWSVAQWKAAAADPAQHAALRAAAAQGCAVHVQAMLDFQAMGVPTVDYGNNIRQVALDAGVKNAFAFPGFVPAYVRPLFCRGKGPFRWVALSGDPEDIRKTDAKMKELFPQDAHLHRWLDMAGERIAFQGLPARICWIGLGERHRAGLAFNEMVKSGELKAPIVIGRDHLDSGSVASPNRETEAMQDGSDAVSDWPLLNALLNTAGGATWVSLHHGGGVGMGYSQHSGVVIVCDGTDEAAQRIERVLWNDPATGVMRHADAGYESAVACAQEQGLNLPMITKA</sequence>
<dbReference type="OrthoDB" id="9764874at2"/>
<evidence type="ECO:0000259" key="14">
    <source>
        <dbReference type="Pfam" id="PF17392"/>
    </source>
</evidence>
<dbReference type="InterPro" id="IPR055351">
    <property type="entry name" value="Urocanase"/>
</dbReference>
<evidence type="ECO:0000256" key="6">
    <source>
        <dbReference type="ARBA" id="ARBA00023239"/>
    </source>
</evidence>
<feature type="binding site" evidence="10">
    <location>
        <begin position="276"/>
        <end position="280"/>
    </location>
    <ligand>
        <name>NAD(+)</name>
        <dbReference type="ChEBI" id="CHEBI:57540"/>
    </ligand>
</feature>
<evidence type="ECO:0000256" key="5">
    <source>
        <dbReference type="ARBA" id="ARBA00023027"/>
    </source>
</evidence>
<feature type="binding site" evidence="10">
    <location>
        <begin position="255"/>
        <end position="256"/>
    </location>
    <ligand>
        <name>NAD(+)</name>
        <dbReference type="ChEBI" id="CHEBI:57540"/>
    </ligand>
</feature>
<comment type="subcellular location">
    <subcellularLocation>
        <location evidence="10">Cytoplasm</location>
    </subcellularLocation>
</comment>
<dbReference type="EMBL" id="SACR01000005">
    <property type="protein sequence ID" value="RVU44479.1"/>
    <property type="molecule type" value="Genomic_DNA"/>
</dbReference>
<feature type="binding site" evidence="10">
    <location>
        <position position="337"/>
    </location>
    <ligand>
        <name>NAD(+)</name>
        <dbReference type="ChEBI" id="CHEBI:57540"/>
    </ligand>
</feature>
<dbReference type="HAMAP" id="MF_00577">
    <property type="entry name" value="HutU"/>
    <property type="match status" value="1"/>
</dbReference>
<keyword evidence="4 10" id="KW-0369">Histidine metabolism</keyword>
<keyword evidence="10" id="KW-0963">Cytoplasm</keyword>
<feature type="region of interest" description="Disordered" evidence="11">
    <location>
        <begin position="1"/>
        <end position="25"/>
    </location>
</feature>
<dbReference type="GO" id="GO:0019556">
    <property type="term" value="P:L-histidine catabolic process to glutamate and formamide"/>
    <property type="evidence" value="ECO:0007669"/>
    <property type="project" value="UniProtKB-UniPathway"/>
</dbReference>
<evidence type="ECO:0000256" key="11">
    <source>
        <dbReference type="SAM" id="MobiDB-lite"/>
    </source>
</evidence>
<comment type="catalytic activity">
    <reaction evidence="8 10">
        <text>4-imidazolone-5-propanoate = trans-urocanate + H2O</text>
        <dbReference type="Rhea" id="RHEA:13101"/>
        <dbReference type="ChEBI" id="CHEBI:15377"/>
        <dbReference type="ChEBI" id="CHEBI:17771"/>
        <dbReference type="ChEBI" id="CHEBI:77893"/>
        <dbReference type="EC" id="4.2.1.49"/>
    </reaction>
</comment>
<dbReference type="UniPathway" id="UPA00379">
    <property type="reaction ID" value="UER00550"/>
</dbReference>
<evidence type="ECO:0000256" key="3">
    <source>
        <dbReference type="ARBA" id="ARBA00011992"/>
    </source>
</evidence>
<dbReference type="RefSeq" id="WP_128230024.1">
    <property type="nucleotide sequence ID" value="NZ_SACR01000005.1"/>
</dbReference>
<dbReference type="FunFam" id="3.40.50.10730:FF:000001">
    <property type="entry name" value="Urocanate hydratase"/>
    <property type="match status" value="1"/>
</dbReference>
<dbReference type="InterPro" id="IPR035401">
    <property type="entry name" value="Urocanase_C"/>
</dbReference>
<feature type="domain" description="Urocanase C-terminal" evidence="14">
    <location>
        <begin position="366"/>
        <end position="560"/>
    </location>
</feature>
<dbReference type="NCBIfam" id="NF003820">
    <property type="entry name" value="PRK05414.1"/>
    <property type="match status" value="1"/>
</dbReference>
<evidence type="ECO:0000313" key="15">
    <source>
        <dbReference type="EMBL" id="RVU44479.1"/>
    </source>
</evidence>
<evidence type="ECO:0000256" key="2">
    <source>
        <dbReference type="ARBA" id="ARBA00007578"/>
    </source>
</evidence>
<dbReference type="Pfam" id="PF17392">
    <property type="entry name" value="Urocanase_C"/>
    <property type="match status" value="1"/>
</dbReference>
<evidence type="ECO:0000256" key="4">
    <source>
        <dbReference type="ARBA" id="ARBA00022808"/>
    </source>
</evidence>
<dbReference type="PIRSF" id="PIRSF001423">
    <property type="entry name" value="Urocanate_hydrat"/>
    <property type="match status" value="1"/>
</dbReference>
<dbReference type="InterPro" id="IPR038364">
    <property type="entry name" value="Urocanase_central_sf"/>
</dbReference>
<dbReference type="Pfam" id="PF17391">
    <property type="entry name" value="Urocanase_N"/>
    <property type="match status" value="1"/>
</dbReference>
<feature type="binding site" evidence="10">
    <location>
        <begin position="65"/>
        <end position="66"/>
    </location>
    <ligand>
        <name>NAD(+)</name>
        <dbReference type="ChEBI" id="CHEBI:57540"/>
    </ligand>
</feature>
<feature type="binding site" evidence="10">
    <location>
        <position position="143"/>
    </location>
    <ligand>
        <name>NAD(+)</name>
        <dbReference type="ChEBI" id="CHEBI:57540"/>
    </ligand>
</feature>
<keyword evidence="6 10" id="KW-0456">Lyase</keyword>
<organism evidence="15 16">
    <name type="scientific">Rubrivivax rivuli</name>
    <dbReference type="NCBI Taxonomy" id="1862385"/>
    <lineage>
        <taxon>Bacteria</taxon>
        <taxon>Pseudomonadati</taxon>
        <taxon>Pseudomonadota</taxon>
        <taxon>Betaproteobacteria</taxon>
        <taxon>Burkholderiales</taxon>
        <taxon>Sphaerotilaceae</taxon>
        <taxon>Rubrivivax</taxon>
    </lineage>
</organism>
<dbReference type="AlphaFoldDB" id="A0A437RCK0"/>
<dbReference type="NCBIfam" id="TIGR01228">
    <property type="entry name" value="hutU"/>
    <property type="match status" value="1"/>
</dbReference>
<evidence type="ECO:0000256" key="10">
    <source>
        <dbReference type="HAMAP-Rule" id="MF_00577"/>
    </source>
</evidence>
<reference evidence="15 16" key="1">
    <citation type="submission" date="2019-01" db="EMBL/GenBank/DDBJ databases">
        <authorList>
            <person name="Chen W.-M."/>
        </authorList>
    </citation>
    <scope>NUCLEOTIDE SEQUENCE [LARGE SCALE GENOMIC DNA]</scope>
    <source>
        <strain evidence="15 16">KYPY4</strain>
    </source>
</reference>
<evidence type="ECO:0000259" key="13">
    <source>
        <dbReference type="Pfam" id="PF17391"/>
    </source>
</evidence>
<comment type="similarity">
    <text evidence="2 10">Belongs to the urocanase family.</text>
</comment>
<comment type="function">
    <text evidence="9 10">Catalyzes the conversion of urocanate to 4-imidazolone-5-propionate.</text>
</comment>
<feature type="binding site" evidence="10">
    <location>
        <begin position="189"/>
        <end position="191"/>
    </location>
    <ligand>
        <name>NAD(+)</name>
        <dbReference type="ChEBI" id="CHEBI:57540"/>
    </ligand>
</feature>
<keyword evidence="16" id="KW-1185">Reference proteome</keyword>
<dbReference type="GO" id="GO:0005737">
    <property type="term" value="C:cytoplasm"/>
    <property type="evidence" value="ECO:0007669"/>
    <property type="project" value="UniProtKB-SubCell"/>
</dbReference>
<gene>
    <name evidence="10" type="primary">hutU</name>
    <name evidence="15" type="ORF">EOE66_17610</name>
</gene>
<keyword evidence="5 10" id="KW-0520">NAD</keyword>
<dbReference type="Gene3D" id="3.40.50.10730">
    <property type="entry name" value="Urocanase like domains"/>
    <property type="match status" value="1"/>
</dbReference>
<feature type="binding site" evidence="10">
    <location>
        <position position="209"/>
    </location>
    <ligand>
        <name>NAD(+)</name>
        <dbReference type="ChEBI" id="CHEBI:57540"/>
    </ligand>
</feature>
<feature type="binding site" evidence="10">
    <location>
        <position position="214"/>
    </location>
    <ligand>
        <name>NAD(+)</name>
        <dbReference type="ChEBI" id="CHEBI:57540"/>
    </ligand>
</feature>
<dbReference type="EC" id="4.2.1.49" evidence="3 10"/>
<feature type="domain" description="Urocanase Rossmann-like" evidence="12">
    <location>
        <begin position="153"/>
        <end position="363"/>
    </location>
</feature>
<dbReference type="PROSITE" id="PS01233">
    <property type="entry name" value="UROCANASE"/>
    <property type="match status" value="1"/>
</dbReference>
<evidence type="ECO:0000259" key="12">
    <source>
        <dbReference type="Pfam" id="PF01175"/>
    </source>
</evidence>
<evidence type="ECO:0000256" key="9">
    <source>
        <dbReference type="ARBA" id="ARBA00056569"/>
    </source>
</evidence>
<dbReference type="InterPro" id="IPR035400">
    <property type="entry name" value="Urocanase_N"/>
</dbReference>
<dbReference type="InterPro" id="IPR023637">
    <property type="entry name" value="Urocanase-like"/>
</dbReference>
<feature type="domain" description="Urocanase N-terminal" evidence="13">
    <location>
        <begin position="24"/>
        <end position="150"/>
    </location>
</feature>
<dbReference type="Proteomes" id="UP000285575">
    <property type="component" value="Unassembled WGS sequence"/>
</dbReference>
<dbReference type="InterPro" id="IPR035085">
    <property type="entry name" value="Urocanase_Rossmann-like"/>
</dbReference>
<feature type="binding site" evidence="10">
    <location>
        <begin position="286"/>
        <end position="287"/>
    </location>
    <ligand>
        <name>NAD(+)</name>
        <dbReference type="ChEBI" id="CHEBI:57540"/>
    </ligand>
</feature>
<feature type="binding site" evidence="10">
    <location>
        <position position="507"/>
    </location>
    <ligand>
        <name>NAD(+)</name>
        <dbReference type="ChEBI" id="CHEBI:57540"/>
    </ligand>
</feature>
<evidence type="ECO:0000313" key="16">
    <source>
        <dbReference type="Proteomes" id="UP000285575"/>
    </source>
</evidence>
<dbReference type="SUPFAM" id="SSF111326">
    <property type="entry name" value="Urocanase"/>
    <property type="match status" value="1"/>
</dbReference>